<feature type="chain" id="PRO_5042034872" description="Secreted protein" evidence="1">
    <location>
        <begin position="22"/>
        <end position="83"/>
    </location>
</feature>
<feature type="signal peptide" evidence="1">
    <location>
        <begin position="1"/>
        <end position="21"/>
    </location>
</feature>
<gene>
    <name evidence="2" type="ORF">RRG08_029328</name>
</gene>
<organism evidence="2 3">
    <name type="scientific">Elysia crispata</name>
    <name type="common">lettuce slug</name>
    <dbReference type="NCBI Taxonomy" id="231223"/>
    <lineage>
        <taxon>Eukaryota</taxon>
        <taxon>Metazoa</taxon>
        <taxon>Spiralia</taxon>
        <taxon>Lophotrochozoa</taxon>
        <taxon>Mollusca</taxon>
        <taxon>Gastropoda</taxon>
        <taxon>Heterobranchia</taxon>
        <taxon>Euthyneura</taxon>
        <taxon>Panpulmonata</taxon>
        <taxon>Sacoglossa</taxon>
        <taxon>Placobranchoidea</taxon>
        <taxon>Plakobranchidae</taxon>
        <taxon>Elysia</taxon>
    </lineage>
</organism>
<dbReference type="EMBL" id="JAWDGP010001331">
    <property type="protein sequence ID" value="KAK3792780.1"/>
    <property type="molecule type" value="Genomic_DNA"/>
</dbReference>
<proteinExistence type="predicted"/>
<dbReference type="AlphaFoldDB" id="A0AAE1E420"/>
<accession>A0AAE1E420</accession>
<protein>
    <recommendedName>
        <fullName evidence="4">Secreted protein</fullName>
    </recommendedName>
</protein>
<evidence type="ECO:0000313" key="3">
    <source>
        <dbReference type="Proteomes" id="UP001283361"/>
    </source>
</evidence>
<reference evidence="2" key="1">
    <citation type="journal article" date="2023" name="G3 (Bethesda)">
        <title>A reference genome for the long-term kleptoplast-retaining sea slug Elysia crispata morphotype clarki.</title>
        <authorList>
            <person name="Eastman K.E."/>
            <person name="Pendleton A.L."/>
            <person name="Shaikh M.A."/>
            <person name="Suttiyut T."/>
            <person name="Ogas R."/>
            <person name="Tomko P."/>
            <person name="Gavelis G."/>
            <person name="Widhalm J.R."/>
            <person name="Wisecaver J.H."/>
        </authorList>
    </citation>
    <scope>NUCLEOTIDE SEQUENCE</scope>
    <source>
        <strain evidence="2">ECLA1</strain>
    </source>
</reference>
<evidence type="ECO:0000256" key="1">
    <source>
        <dbReference type="SAM" id="SignalP"/>
    </source>
</evidence>
<evidence type="ECO:0000313" key="2">
    <source>
        <dbReference type="EMBL" id="KAK3792780.1"/>
    </source>
</evidence>
<keyword evidence="1" id="KW-0732">Signal</keyword>
<dbReference type="Proteomes" id="UP001283361">
    <property type="component" value="Unassembled WGS sequence"/>
</dbReference>
<sequence length="83" mass="8911">MFLSIVTALIALGPAAHSAHGRDLAPCLLYTGRTSAQRKQVGFSSRPTKIFITPTQGQAVSHRVPRLIIGLRVWKPSGSVGLF</sequence>
<keyword evidence="3" id="KW-1185">Reference proteome</keyword>
<comment type="caution">
    <text evidence="2">The sequence shown here is derived from an EMBL/GenBank/DDBJ whole genome shotgun (WGS) entry which is preliminary data.</text>
</comment>
<evidence type="ECO:0008006" key="4">
    <source>
        <dbReference type="Google" id="ProtNLM"/>
    </source>
</evidence>
<name>A0AAE1E420_9GAST</name>